<organism evidence="1 2">
    <name type="scientific">Hibiscus sabdariffa</name>
    <name type="common">roselle</name>
    <dbReference type="NCBI Taxonomy" id="183260"/>
    <lineage>
        <taxon>Eukaryota</taxon>
        <taxon>Viridiplantae</taxon>
        <taxon>Streptophyta</taxon>
        <taxon>Embryophyta</taxon>
        <taxon>Tracheophyta</taxon>
        <taxon>Spermatophyta</taxon>
        <taxon>Magnoliopsida</taxon>
        <taxon>eudicotyledons</taxon>
        <taxon>Gunneridae</taxon>
        <taxon>Pentapetalae</taxon>
        <taxon>rosids</taxon>
        <taxon>malvids</taxon>
        <taxon>Malvales</taxon>
        <taxon>Malvaceae</taxon>
        <taxon>Malvoideae</taxon>
        <taxon>Hibiscus</taxon>
    </lineage>
</organism>
<evidence type="ECO:0000313" key="1">
    <source>
        <dbReference type="EMBL" id="KAK8529848.1"/>
    </source>
</evidence>
<name>A0ABR2D4Z3_9ROSI</name>
<reference evidence="1 2" key="1">
    <citation type="journal article" date="2024" name="G3 (Bethesda)">
        <title>Genome assembly of Hibiscus sabdariffa L. provides insights into metabolisms of medicinal natural products.</title>
        <authorList>
            <person name="Kim T."/>
        </authorList>
    </citation>
    <scope>NUCLEOTIDE SEQUENCE [LARGE SCALE GENOMIC DNA]</scope>
    <source>
        <strain evidence="1">TK-2024</strain>
        <tissue evidence="1">Old leaves</tissue>
    </source>
</reference>
<evidence type="ECO:0000313" key="2">
    <source>
        <dbReference type="Proteomes" id="UP001472677"/>
    </source>
</evidence>
<comment type="caution">
    <text evidence="1">The sequence shown here is derived from an EMBL/GenBank/DDBJ whole genome shotgun (WGS) entry which is preliminary data.</text>
</comment>
<evidence type="ECO:0008006" key="3">
    <source>
        <dbReference type="Google" id="ProtNLM"/>
    </source>
</evidence>
<keyword evidence="2" id="KW-1185">Reference proteome</keyword>
<proteinExistence type="predicted"/>
<dbReference type="EMBL" id="JBBPBM010000036">
    <property type="protein sequence ID" value="KAK8529848.1"/>
    <property type="molecule type" value="Genomic_DNA"/>
</dbReference>
<accession>A0ABR2D4Z3</accession>
<gene>
    <name evidence="1" type="ORF">V6N12_060615</name>
</gene>
<dbReference type="Proteomes" id="UP001472677">
    <property type="component" value="Unassembled WGS sequence"/>
</dbReference>
<protein>
    <recommendedName>
        <fullName evidence="3">Globin family profile domain-containing protein</fullName>
    </recommendedName>
</protein>
<sequence length="70" mass="7475">MQEAIQSAGGNANQSAEINMRKWVSLAAFLHHVKTAIQEASSTPGPVGTAALRKLGQMHMAHAGMDYENL</sequence>